<name>A0A6C0IAN8_9ZZZZ</name>
<protein>
    <submittedName>
        <fullName evidence="1">Uncharacterized protein</fullName>
    </submittedName>
</protein>
<sequence>MNSSINASSKYAYHTFESVEFSGVFDRIVNNDLTGECKYHLFIRYGDKVYMDVKGVGEIVIPFAELQQNKYWKYYYDLSLLLTNNKNMVVQDLKYSSEYNDCQLYDEARFWSIDTASIENDLHNNTLMIISYDDNCFYKICPYDLENMGYTSQEDLNIFRQNYMMGYECENMWGIYYNLAIEYQTNLIQKKFEEIL</sequence>
<proteinExistence type="predicted"/>
<accession>A0A6C0IAN8</accession>
<dbReference type="EMBL" id="MN740146">
    <property type="protein sequence ID" value="QHT89670.1"/>
    <property type="molecule type" value="Genomic_DNA"/>
</dbReference>
<evidence type="ECO:0000313" key="1">
    <source>
        <dbReference type="EMBL" id="QHT89670.1"/>
    </source>
</evidence>
<reference evidence="1" key="1">
    <citation type="journal article" date="2020" name="Nature">
        <title>Giant virus diversity and host interactions through global metagenomics.</title>
        <authorList>
            <person name="Schulz F."/>
            <person name="Roux S."/>
            <person name="Paez-Espino D."/>
            <person name="Jungbluth S."/>
            <person name="Walsh D.A."/>
            <person name="Denef V.J."/>
            <person name="McMahon K.D."/>
            <person name="Konstantinidis K.T."/>
            <person name="Eloe-Fadrosh E.A."/>
            <person name="Kyrpides N.C."/>
            <person name="Woyke T."/>
        </authorList>
    </citation>
    <scope>NUCLEOTIDE SEQUENCE</scope>
    <source>
        <strain evidence="1">GVMAG-M-3300023184-60</strain>
    </source>
</reference>
<dbReference type="AlphaFoldDB" id="A0A6C0IAN8"/>
<organism evidence="1">
    <name type="scientific">viral metagenome</name>
    <dbReference type="NCBI Taxonomy" id="1070528"/>
    <lineage>
        <taxon>unclassified sequences</taxon>
        <taxon>metagenomes</taxon>
        <taxon>organismal metagenomes</taxon>
    </lineage>
</organism>